<keyword evidence="6" id="KW-0961">Cell wall biogenesis/degradation</keyword>
<dbReference type="GO" id="GO:0006508">
    <property type="term" value="P:proteolysis"/>
    <property type="evidence" value="ECO:0007669"/>
    <property type="project" value="InterPro"/>
</dbReference>
<feature type="chain" id="PRO_5039438657" evidence="10">
    <location>
        <begin position="22"/>
        <end position="284"/>
    </location>
</feature>
<dbReference type="SUPFAM" id="SSF56601">
    <property type="entry name" value="beta-lactamase/transpeptidase-like"/>
    <property type="match status" value="1"/>
</dbReference>
<feature type="active site" description="Acyl-ester intermediate" evidence="7">
    <location>
        <position position="74"/>
    </location>
</feature>
<evidence type="ECO:0000256" key="7">
    <source>
        <dbReference type="PIRSR" id="PIRSR618044-1"/>
    </source>
</evidence>
<keyword evidence="3" id="KW-0378">Hydrolase</keyword>
<dbReference type="GO" id="GO:0008360">
    <property type="term" value="P:regulation of cell shape"/>
    <property type="evidence" value="ECO:0007669"/>
    <property type="project" value="UniProtKB-KW"/>
</dbReference>
<gene>
    <name evidence="12" type="ordered locus">Cwoe_5560</name>
</gene>
<evidence type="ECO:0000256" key="5">
    <source>
        <dbReference type="ARBA" id="ARBA00022984"/>
    </source>
</evidence>
<dbReference type="PANTHER" id="PTHR21581:SF6">
    <property type="entry name" value="TRAFFICKING PROTEIN PARTICLE COMPLEX SUBUNIT 12"/>
    <property type="match status" value="1"/>
</dbReference>
<evidence type="ECO:0000256" key="3">
    <source>
        <dbReference type="ARBA" id="ARBA00022801"/>
    </source>
</evidence>
<dbReference type="HOGENOM" id="CLU_027070_7_3_11"/>
<keyword evidence="13" id="KW-1185">Reference proteome</keyword>
<feature type="active site" description="Proton acceptor" evidence="7">
    <location>
        <position position="77"/>
    </location>
</feature>
<keyword evidence="12" id="KW-0645">Protease</keyword>
<protein>
    <submittedName>
        <fullName evidence="12">Peptidase S11 D-alanyl-D-alanine carboxypeptidase 1</fullName>
    </submittedName>
</protein>
<feature type="active site" evidence="7">
    <location>
        <position position="129"/>
    </location>
</feature>
<feature type="signal peptide" evidence="10">
    <location>
        <begin position="1"/>
        <end position="21"/>
    </location>
</feature>
<dbReference type="PRINTS" id="PR00725">
    <property type="entry name" value="DADACBPTASE1"/>
</dbReference>
<dbReference type="OrthoDB" id="3530815at2"/>
<dbReference type="InterPro" id="IPR012338">
    <property type="entry name" value="Beta-lactam/transpept-like"/>
</dbReference>
<dbReference type="AlphaFoldDB" id="D3F0N1"/>
<dbReference type="EMBL" id="CP001854">
    <property type="protein sequence ID" value="ADB53965.1"/>
    <property type="molecule type" value="Genomic_DNA"/>
</dbReference>
<evidence type="ECO:0000256" key="10">
    <source>
        <dbReference type="SAM" id="SignalP"/>
    </source>
</evidence>
<dbReference type="Proteomes" id="UP000008229">
    <property type="component" value="Chromosome"/>
</dbReference>
<dbReference type="GO" id="GO:0071555">
    <property type="term" value="P:cell wall organization"/>
    <property type="evidence" value="ECO:0007669"/>
    <property type="project" value="UniProtKB-KW"/>
</dbReference>
<evidence type="ECO:0000256" key="4">
    <source>
        <dbReference type="ARBA" id="ARBA00022960"/>
    </source>
</evidence>
<dbReference type="InterPro" id="IPR001967">
    <property type="entry name" value="Peptidase_S11_N"/>
</dbReference>
<dbReference type="InterPro" id="IPR018044">
    <property type="entry name" value="Peptidase_S11"/>
</dbReference>
<comment type="similarity">
    <text evidence="1 9">Belongs to the peptidase S11 family.</text>
</comment>
<dbReference type="PANTHER" id="PTHR21581">
    <property type="entry name" value="D-ALANYL-D-ALANINE CARBOXYPEPTIDASE"/>
    <property type="match status" value="1"/>
</dbReference>
<organism evidence="12 13">
    <name type="scientific">Conexibacter woesei (strain DSM 14684 / CCUG 47730 / CIP 108061 / JCM 11494 / NBRC 100937 / ID131577)</name>
    <dbReference type="NCBI Taxonomy" id="469383"/>
    <lineage>
        <taxon>Bacteria</taxon>
        <taxon>Bacillati</taxon>
        <taxon>Actinomycetota</taxon>
        <taxon>Thermoleophilia</taxon>
        <taxon>Solirubrobacterales</taxon>
        <taxon>Conexibacteraceae</taxon>
        <taxon>Conexibacter</taxon>
    </lineage>
</organism>
<keyword evidence="2 10" id="KW-0732">Signal</keyword>
<dbReference type="GO" id="GO:0009002">
    <property type="term" value="F:serine-type D-Ala-D-Ala carboxypeptidase activity"/>
    <property type="evidence" value="ECO:0007669"/>
    <property type="project" value="InterPro"/>
</dbReference>
<reference evidence="13" key="2">
    <citation type="submission" date="2010-01" db="EMBL/GenBank/DDBJ databases">
        <title>The complete genome of Conexibacter woesei DSM 14684.</title>
        <authorList>
            <consortium name="US DOE Joint Genome Institute (JGI-PGF)"/>
            <person name="Lucas S."/>
            <person name="Copeland A."/>
            <person name="Lapidus A."/>
            <person name="Glavina del Rio T."/>
            <person name="Dalin E."/>
            <person name="Tice H."/>
            <person name="Bruce D."/>
            <person name="Goodwin L."/>
            <person name="Pitluck S."/>
            <person name="Kyrpides N."/>
            <person name="Mavromatis K."/>
            <person name="Ivanova N."/>
            <person name="Mikhailova N."/>
            <person name="Chertkov O."/>
            <person name="Brettin T."/>
            <person name="Detter J.C."/>
            <person name="Han C."/>
            <person name="Larimer F."/>
            <person name="Land M."/>
            <person name="Hauser L."/>
            <person name="Markowitz V."/>
            <person name="Cheng J.-F."/>
            <person name="Hugenholtz P."/>
            <person name="Woyke T."/>
            <person name="Wu D."/>
            <person name="Pukall R."/>
            <person name="Steenblock K."/>
            <person name="Schneider S."/>
            <person name="Klenk H.-P."/>
            <person name="Eisen J.A."/>
        </authorList>
    </citation>
    <scope>NUCLEOTIDE SEQUENCE [LARGE SCALE GENOMIC DNA]</scope>
    <source>
        <strain evidence="13">DSM 14684 / CIP 108061 / JCM 11494 / NBRC 100937 / ID131577</strain>
    </source>
</reference>
<evidence type="ECO:0000259" key="11">
    <source>
        <dbReference type="Pfam" id="PF00768"/>
    </source>
</evidence>
<reference evidence="12 13" key="1">
    <citation type="journal article" date="2010" name="Stand. Genomic Sci.">
        <title>Complete genome sequence of Conexibacter woesei type strain (ID131577).</title>
        <authorList>
            <person name="Pukall R."/>
            <person name="Lapidus A."/>
            <person name="Glavina Del Rio T."/>
            <person name="Copeland A."/>
            <person name="Tice H."/>
            <person name="Cheng J.-F."/>
            <person name="Lucas S."/>
            <person name="Chen F."/>
            <person name="Nolan M."/>
            <person name="Bruce D."/>
            <person name="Goodwin L."/>
            <person name="Pitluck S."/>
            <person name="Mavromatis K."/>
            <person name="Ivanova N."/>
            <person name="Ovchinnikova G."/>
            <person name="Pati A."/>
            <person name="Chen A."/>
            <person name="Palaniappan K."/>
            <person name="Land M."/>
            <person name="Hauser L."/>
            <person name="Chang Y.-J."/>
            <person name="Jeffries C.D."/>
            <person name="Chain P."/>
            <person name="Meincke L."/>
            <person name="Sims D."/>
            <person name="Brettin T."/>
            <person name="Detter J.C."/>
            <person name="Rohde M."/>
            <person name="Goeker M."/>
            <person name="Bristow J."/>
            <person name="Eisen J.A."/>
            <person name="Markowitz V."/>
            <person name="Kyrpides N.C."/>
            <person name="Klenk H.-P."/>
            <person name="Hugenholtz P."/>
        </authorList>
    </citation>
    <scope>NUCLEOTIDE SEQUENCE [LARGE SCALE GENOMIC DNA]</scope>
    <source>
        <strain evidence="13">DSM 14684 / CIP 108061 / JCM 11494 / NBRC 100937 / ID131577</strain>
    </source>
</reference>
<keyword evidence="12" id="KW-0121">Carboxypeptidase</keyword>
<dbReference type="GO" id="GO:0009252">
    <property type="term" value="P:peptidoglycan biosynthetic process"/>
    <property type="evidence" value="ECO:0007669"/>
    <property type="project" value="UniProtKB-KW"/>
</dbReference>
<evidence type="ECO:0000256" key="9">
    <source>
        <dbReference type="RuleBase" id="RU004016"/>
    </source>
</evidence>
<dbReference type="KEGG" id="cwo:Cwoe_5560"/>
<proteinExistence type="inferred from homology"/>
<evidence type="ECO:0000256" key="8">
    <source>
        <dbReference type="PIRSR" id="PIRSR618044-2"/>
    </source>
</evidence>
<dbReference type="STRING" id="469383.Cwoe_5560"/>
<evidence type="ECO:0000256" key="6">
    <source>
        <dbReference type="ARBA" id="ARBA00023316"/>
    </source>
</evidence>
<dbReference type="Gene3D" id="3.40.710.10">
    <property type="entry name" value="DD-peptidase/beta-lactamase superfamily"/>
    <property type="match status" value="1"/>
</dbReference>
<feature type="binding site" evidence="8">
    <location>
        <position position="233"/>
    </location>
    <ligand>
        <name>substrate</name>
    </ligand>
</feature>
<sequence length="284" mass="29648" precursor="true">MKRFRLLAATAAVLVAVVAIKAVQSAPTGYGAVGTAPQNAQLKLPPHSAAIVADARTGRVLYADRPHRRLLIGSTAKLMTALVALERTSLEDSFTAPAYAGDPTESRVGLGTDEQLLVGDLLRGLLVVSGNDAAIALAEGVAGSQEAFVELMNERAQELGMSDTRYGNPIGLDDGTSSSAADLVTLTRELRRHDAFREIVASPSVTLSSGAVARTLENTNDLLGGPLAVDGVKTGHTKAAGYVLVGSATRGGRAVISAVLGTRSEADRDRATMTLLRHGLRRMR</sequence>
<name>D3F0N1_CONWI</name>
<dbReference type="Pfam" id="PF00768">
    <property type="entry name" value="Peptidase_S11"/>
    <property type="match status" value="1"/>
</dbReference>
<keyword evidence="5" id="KW-0573">Peptidoglycan synthesis</keyword>
<evidence type="ECO:0000256" key="1">
    <source>
        <dbReference type="ARBA" id="ARBA00007164"/>
    </source>
</evidence>
<feature type="domain" description="Peptidase S11 D-alanyl-D-alanine carboxypeptidase A N-terminal" evidence="11">
    <location>
        <begin position="48"/>
        <end position="263"/>
    </location>
</feature>
<accession>D3F0N1</accession>
<dbReference type="RefSeq" id="WP_012937016.1">
    <property type="nucleotide sequence ID" value="NC_013739.1"/>
</dbReference>
<dbReference type="eggNOG" id="COG1686">
    <property type="taxonomic scope" value="Bacteria"/>
</dbReference>
<evidence type="ECO:0000313" key="13">
    <source>
        <dbReference type="Proteomes" id="UP000008229"/>
    </source>
</evidence>
<evidence type="ECO:0000313" key="12">
    <source>
        <dbReference type="EMBL" id="ADB53965.1"/>
    </source>
</evidence>
<keyword evidence="4" id="KW-0133">Cell shape</keyword>
<evidence type="ECO:0000256" key="2">
    <source>
        <dbReference type="ARBA" id="ARBA00022729"/>
    </source>
</evidence>